<dbReference type="SUPFAM" id="SSF56519">
    <property type="entry name" value="Penicillin binding protein dimerisation domain"/>
    <property type="match status" value="1"/>
</dbReference>
<evidence type="ECO:0000256" key="3">
    <source>
        <dbReference type="ARBA" id="ARBA00022475"/>
    </source>
</evidence>
<protein>
    <submittedName>
        <fullName evidence="16">Peptidoglycan glycosyltransferase</fullName>
        <ecNumber evidence="16">2.4.1.129</ecNumber>
    </submittedName>
</protein>
<dbReference type="KEGG" id="ipo:Ilyop_1720"/>
<dbReference type="PANTHER" id="PTHR30627">
    <property type="entry name" value="PEPTIDOGLYCAN D,D-TRANSPEPTIDASE"/>
    <property type="match status" value="1"/>
</dbReference>
<evidence type="ECO:0000256" key="4">
    <source>
        <dbReference type="ARBA" id="ARBA00022519"/>
    </source>
</evidence>
<evidence type="ECO:0000256" key="13">
    <source>
        <dbReference type="SAM" id="Phobius"/>
    </source>
</evidence>
<evidence type="ECO:0000256" key="12">
    <source>
        <dbReference type="ARBA" id="ARBA00023316"/>
    </source>
</evidence>
<dbReference type="GO" id="GO:0008658">
    <property type="term" value="F:penicillin binding"/>
    <property type="evidence" value="ECO:0007669"/>
    <property type="project" value="InterPro"/>
</dbReference>
<dbReference type="Proteomes" id="UP000006875">
    <property type="component" value="Chromosome"/>
</dbReference>
<evidence type="ECO:0000256" key="6">
    <source>
        <dbReference type="ARBA" id="ARBA00022692"/>
    </source>
</evidence>
<dbReference type="GO" id="GO:0008360">
    <property type="term" value="P:regulation of cell shape"/>
    <property type="evidence" value="ECO:0007669"/>
    <property type="project" value="UniProtKB-KW"/>
</dbReference>
<proteinExistence type="predicted"/>
<dbReference type="NCBIfam" id="TIGR03423">
    <property type="entry name" value="pbp2_mrdA"/>
    <property type="match status" value="1"/>
</dbReference>
<dbReference type="InterPro" id="IPR012338">
    <property type="entry name" value="Beta-lactam/transpept-like"/>
</dbReference>
<evidence type="ECO:0000256" key="11">
    <source>
        <dbReference type="ARBA" id="ARBA00023136"/>
    </source>
</evidence>
<dbReference type="GO" id="GO:0016757">
    <property type="term" value="F:glycosyltransferase activity"/>
    <property type="evidence" value="ECO:0007669"/>
    <property type="project" value="UniProtKB-KW"/>
</dbReference>
<evidence type="ECO:0000256" key="10">
    <source>
        <dbReference type="ARBA" id="ARBA00022989"/>
    </source>
</evidence>
<name>E3HA86_ILYPC</name>
<sequence length="587" mass="66906">MRLGKNNSSRCNIFQIFVVVIFALLGSRLFYLQIIKGEKYKNLSEKNRVKLKRIEAPRGKIFDSKGKLLVTNEAGYRLVYMKERKFDDEIVREISHLTGFEKEYIEKRIKYGEIFPYTRENILLEDLDEKEAHRIMEKLSDYPYLQVQTYSKRKYIYDTLASHVLGYVKKISAAEYKKLKGLGYTQRDIIGKNGVEKEYDLQLQGKAGYEYIEVNALNRIVKKLKTREPDQGKDIYLTIDKELQSHMEEYFKSKKLQGSAIAINPKNGEILAMVSYPTYSLNMFSSRISPKEWSKITNDRRRPLSDRAITGEYPPGSIFKIITATALLGKGLNPDETIYDPGYYQIGKWKWKSWKHGGHGFVNLKKALVESVNTYFYKLGDEMGYEPIVKTATKFGIGKKTGIDVPGERSGRLPDESWKRKYVKEGWYRGDTVNLSIGQGYLTMTPLQAAMAYCILANKGYAYRPHVVNYFKGSDSIESVLRDKYMETDVSQRYFDILNEDLIATVEQDNGTAKALRTQGIKVAAKTGSAQNSQYKKSHAWVAGYFPADNPEVVFVVFAEGAGGGGSIAGPAAKSMVDKYLELKGKE</sequence>
<keyword evidence="7" id="KW-0378">Hydrolase</keyword>
<keyword evidence="8" id="KW-0133">Cell shape</keyword>
<evidence type="ECO:0000259" key="14">
    <source>
        <dbReference type="Pfam" id="PF00905"/>
    </source>
</evidence>
<evidence type="ECO:0000256" key="7">
    <source>
        <dbReference type="ARBA" id="ARBA00022801"/>
    </source>
</evidence>
<dbReference type="InterPro" id="IPR036138">
    <property type="entry name" value="PBP_dimer_sf"/>
</dbReference>
<dbReference type="InterPro" id="IPR005311">
    <property type="entry name" value="PBP_dimer"/>
</dbReference>
<evidence type="ECO:0000256" key="1">
    <source>
        <dbReference type="ARBA" id="ARBA00004167"/>
    </source>
</evidence>
<feature type="transmembrane region" description="Helical" evidence="13">
    <location>
        <begin position="12"/>
        <end position="31"/>
    </location>
</feature>
<evidence type="ECO:0000256" key="2">
    <source>
        <dbReference type="ARBA" id="ARBA00004236"/>
    </source>
</evidence>
<dbReference type="RefSeq" id="WP_013388158.1">
    <property type="nucleotide sequence ID" value="NC_014632.1"/>
</dbReference>
<keyword evidence="16" id="KW-0328">Glycosyltransferase</keyword>
<dbReference type="GO" id="GO:0009002">
    <property type="term" value="F:serine-type D-Ala-D-Ala carboxypeptidase activity"/>
    <property type="evidence" value="ECO:0007669"/>
    <property type="project" value="InterPro"/>
</dbReference>
<dbReference type="STRING" id="572544.Ilyop_1720"/>
<accession>E3HA86</accession>
<feature type="domain" description="Penicillin-binding protein transpeptidase" evidence="14">
    <location>
        <begin position="258"/>
        <end position="576"/>
    </location>
</feature>
<keyword evidence="10 13" id="KW-1133">Transmembrane helix</keyword>
<keyword evidence="5" id="KW-0645">Protease</keyword>
<dbReference type="GO" id="GO:0071555">
    <property type="term" value="P:cell wall organization"/>
    <property type="evidence" value="ECO:0007669"/>
    <property type="project" value="UniProtKB-KW"/>
</dbReference>
<dbReference type="SUPFAM" id="SSF56601">
    <property type="entry name" value="beta-lactamase/transpeptidase-like"/>
    <property type="match status" value="1"/>
</dbReference>
<dbReference type="GO" id="GO:0071972">
    <property type="term" value="F:peptidoglycan L,D-transpeptidase activity"/>
    <property type="evidence" value="ECO:0007669"/>
    <property type="project" value="TreeGrafter"/>
</dbReference>
<dbReference type="eggNOG" id="COG0768">
    <property type="taxonomic scope" value="Bacteria"/>
</dbReference>
<dbReference type="Gene3D" id="3.30.1390.30">
    <property type="entry name" value="Penicillin-binding protein 2a, domain 3"/>
    <property type="match status" value="1"/>
</dbReference>
<dbReference type="Pfam" id="PF00905">
    <property type="entry name" value="Transpeptidase"/>
    <property type="match status" value="1"/>
</dbReference>
<dbReference type="GO" id="GO:0005886">
    <property type="term" value="C:plasma membrane"/>
    <property type="evidence" value="ECO:0007669"/>
    <property type="project" value="UniProtKB-SubCell"/>
</dbReference>
<dbReference type="GO" id="GO:0009252">
    <property type="term" value="P:peptidoglycan biosynthetic process"/>
    <property type="evidence" value="ECO:0007669"/>
    <property type="project" value="UniProtKB-KW"/>
</dbReference>
<evidence type="ECO:0000259" key="15">
    <source>
        <dbReference type="Pfam" id="PF03717"/>
    </source>
</evidence>
<evidence type="ECO:0000313" key="17">
    <source>
        <dbReference type="Proteomes" id="UP000006875"/>
    </source>
</evidence>
<evidence type="ECO:0000256" key="5">
    <source>
        <dbReference type="ARBA" id="ARBA00022670"/>
    </source>
</evidence>
<dbReference type="InterPro" id="IPR050515">
    <property type="entry name" value="Beta-lactam/transpept"/>
</dbReference>
<keyword evidence="12" id="KW-0961">Cell wall biogenesis/degradation</keyword>
<keyword evidence="3" id="KW-1003">Cell membrane</keyword>
<dbReference type="Pfam" id="PF03717">
    <property type="entry name" value="PBP_dimer"/>
    <property type="match status" value="1"/>
</dbReference>
<dbReference type="InterPro" id="IPR001460">
    <property type="entry name" value="PCN-bd_Tpept"/>
</dbReference>
<dbReference type="GO" id="GO:0006508">
    <property type="term" value="P:proteolysis"/>
    <property type="evidence" value="ECO:0007669"/>
    <property type="project" value="UniProtKB-KW"/>
</dbReference>
<keyword evidence="17" id="KW-1185">Reference proteome</keyword>
<reference evidence="16 17" key="1">
    <citation type="journal article" date="2010" name="Stand. Genomic Sci.">
        <title>Complete genome sequence of Ilyobacter polytropus type strain (CuHbu1).</title>
        <authorList>
            <person name="Sikorski J."/>
            <person name="Chertkov O."/>
            <person name="Lapidus A."/>
            <person name="Nolan M."/>
            <person name="Lucas S."/>
            <person name="Del Rio T.G."/>
            <person name="Tice H."/>
            <person name="Cheng J.F."/>
            <person name="Tapia R."/>
            <person name="Han C."/>
            <person name="Goodwin L."/>
            <person name="Pitluck S."/>
            <person name="Liolios K."/>
            <person name="Ivanova N."/>
            <person name="Mavromatis K."/>
            <person name="Mikhailova N."/>
            <person name="Pati A."/>
            <person name="Chen A."/>
            <person name="Palaniappan K."/>
            <person name="Land M."/>
            <person name="Hauser L."/>
            <person name="Chang Y.J."/>
            <person name="Jeffries C.D."/>
            <person name="Brambilla E."/>
            <person name="Yasawong M."/>
            <person name="Rohde M."/>
            <person name="Pukall R."/>
            <person name="Spring S."/>
            <person name="Goker M."/>
            <person name="Woyke T."/>
            <person name="Bristow J."/>
            <person name="Eisen J.A."/>
            <person name="Markowitz V."/>
            <person name="Hugenholtz P."/>
            <person name="Kyrpides N.C."/>
            <person name="Klenk H.P."/>
        </authorList>
    </citation>
    <scope>NUCLEOTIDE SEQUENCE [LARGE SCALE GENOMIC DNA]</scope>
    <source>
        <strain evidence="17">ATCC 51220 / DSM 2926 / LMG 16218 / CuHBu1</strain>
    </source>
</reference>
<dbReference type="PANTHER" id="PTHR30627:SF2">
    <property type="entry name" value="PEPTIDOGLYCAN D,D-TRANSPEPTIDASE MRDA"/>
    <property type="match status" value="1"/>
</dbReference>
<keyword evidence="11 13" id="KW-0472">Membrane</keyword>
<dbReference type="HOGENOM" id="CLU_009289_1_2_0"/>
<evidence type="ECO:0000256" key="9">
    <source>
        <dbReference type="ARBA" id="ARBA00022984"/>
    </source>
</evidence>
<dbReference type="EMBL" id="CP002281">
    <property type="protein sequence ID" value="ADO83491.1"/>
    <property type="molecule type" value="Genomic_DNA"/>
</dbReference>
<dbReference type="Gene3D" id="3.40.710.10">
    <property type="entry name" value="DD-peptidase/beta-lactamase superfamily"/>
    <property type="match status" value="1"/>
</dbReference>
<dbReference type="Gene3D" id="3.90.1310.10">
    <property type="entry name" value="Penicillin-binding protein 2a (Domain 2)"/>
    <property type="match status" value="1"/>
</dbReference>
<evidence type="ECO:0000256" key="8">
    <source>
        <dbReference type="ARBA" id="ARBA00022960"/>
    </source>
</evidence>
<keyword evidence="9" id="KW-0573">Peptidoglycan synthesis</keyword>
<gene>
    <name evidence="16" type="ordered locus">Ilyop_1720</name>
</gene>
<dbReference type="EC" id="2.4.1.129" evidence="16"/>
<feature type="domain" description="Penicillin-binding protein dimerisation" evidence="15">
    <location>
        <begin position="54"/>
        <end position="224"/>
    </location>
</feature>
<evidence type="ECO:0000313" key="16">
    <source>
        <dbReference type="EMBL" id="ADO83491.1"/>
    </source>
</evidence>
<keyword evidence="16" id="KW-0808">Transferase</keyword>
<keyword evidence="6 13" id="KW-0812">Transmembrane</keyword>
<dbReference type="AlphaFoldDB" id="E3HA86"/>
<organism evidence="16 17">
    <name type="scientific">Ilyobacter polytropus (strain ATCC 51220 / DSM 2926 / LMG 16218 / CuHBu1)</name>
    <dbReference type="NCBI Taxonomy" id="572544"/>
    <lineage>
        <taxon>Bacteria</taxon>
        <taxon>Fusobacteriati</taxon>
        <taxon>Fusobacteriota</taxon>
        <taxon>Fusobacteriia</taxon>
        <taxon>Fusobacteriales</taxon>
        <taxon>Fusobacteriaceae</taxon>
        <taxon>Ilyobacter</taxon>
    </lineage>
</organism>
<comment type="subcellular location">
    <subcellularLocation>
        <location evidence="2">Cell membrane</location>
    </subcellularLocation>
    <subcellularLocation>
        <location evidence="1">Membrane</location>
        <topology evidence="1">Single-pass membrane protein</topology>
    </subcellularLocation>
</comment>
<dbReference type="InterPro" id="IPR017790">
    <property type="entry name" value="Penicillin-binding_protein_2"/>
</dbReference>
<keyword evidence="4" id="KW-0997">Cell inner membrane</keyword>